<reference evidence="2" key="1">
    <citation type="journal article" date="2020" name="Nature">
        <title>Giant virus diversity and host interactions through global metagenomics.</title>
        <authorList>
            <person name="Schulz F."/>
            <person name="Roux S."/>
            <person name="Paez-Espino D."/>
            <person name="Jungbluth S."/>
            <person name="Walsh D.A."/>
            <person name="Denef V.J."/>
            <person name="McMahon K.D."/>
            <person name="Konstantinidis K.T."/>
            <person name="Eloe-Fadrosh E.A."/>
            <person name="Kyrpides N.C."/>
            <person name="Woyke T."/>
        </authorList>
    </citation>
    <scope>NUCLEOTIDE SEQUENCE</scope>
    <source>
        <strain evidence="2">GVMAG-M-3300023174-102</strain>
    </source>
</reference>
<dbReference type="EMBL" id="MN739513">
    <property type="protein sequence ID" value="QHT09636.1"/>
    <property type="molecule type" value="Genomic_DNA"/>
</dbReference>
<sequence length="140" mass="16352">MLNYYNICKSAMYLLSSLTIEPNNAIIFDIDNTLIDKYGQCIIPVIQLYNYAKTLGLIPIIITARLDEVNNINYTLYQLHTCNITDYHEIFFRPENMLNLYEYKNSRRKHIYDSGFKVLMSVGDMPWDIGQYGGIGIYLK</sequence>
<keyword evidence="1" id="KW-0732">Signal</keyword>
<evidence type="ECO:0000313" key="2">
    <source>
        <dbReference type="EMBL" id="QHT09636.1"/>
    </source>
</evidence>
<evidence type="ECO:0000256" key="1">
    <source>
        <dbReference type="ARBA" id="ARBA00022729"/>
    </source>
</evidence>
<dbReference type="InterPro" id="IPR023214">
    <property type="entry name" value="HAD_sf"/>
</dbReference>
<dbReference type="Pfam" id="PF03767">
    <property type="entry name" value="Acid_phosphat_B"/>
    <property type="match status" value="1"/>
</dbReference>
<dbReference type="InterPro" id="IPR036412">
    <property type="entry name" value="HAD-like_sf"/>
</dbReference>
<evidence type="ECO:0008006" key="3">
    <source>
        <dbReference type="Google" id="ProtNLM"/>
    </source>
</evidence>
<accession>A0A6C0CXS4</accession>
<organism evidence="2">
    <name type="scientific">viral metagenome</name>
    <dbReference type="NCBI Taxonomy" id="1070528"/>
    <lineage>
        <taxon>unclassified sequences</taxon>
        <taxon>metagenomes</taxon>
        <taxon>organismal metagenomes</taxon>
    </lineage>
</organism>
<dbReference type="InterPro" id="IPR005519">
    <property type="entry name" value="Acid_phosphat_B-like"/>
</dbReference>
<protein>
    <recommendedName>
        <fullName evidence="3">Acid phosphatase</fullName>
    </recommendedName>
</protein>
<name>A0A6C0CXS4_9ZZZZ</name>
<proteinExistence type="predicted"/>
<dbReference type="Gene3D" id="3.40.50.1000">
    <property type="entry name" value="HAD superfamily/HAD-like"/>
    <property type="match status" value="1"/>
</dbReference>
<dbReference type="AlphaFoldDB" id="A0A6C0CXS4"/>
<dbReference type="SUPFAM" id="SSF56784">
    <property type="entry name" value="HAD-like"/>
    <property type="match status" value="1"/>
</dbReference>